<evidence type="ECO:0000256" key="1">
    <source>
        <dbReference type="ARBA" id="ARBA00009091"/>
    </source>
</evidence>
<dbReference type="InterPro" id="IPR005632">
    <property type="entry name" value="Chaperone_Skp"/>
</dbReference>
<dbReference type="GO" id="GO:0005829">
    <property type="term" value="C:cytosol"/>
    <property type="evidence" value="ECO:0007669"/>
    <property type="project" value="TreeGrafter"/>
</dbReference>
<evidence type="ECO:0000313" key="6">
    <source>
        <dbReference type="EMBL" id="RGV30323.1"/>
    </source>
</evidence>
<dbReference type="Proteomes" id="UP000283426">
    <property type="component" value="Unassembled WGS sequence"/>
</dbReference>
<evidence type="ECO:0000313" key="9">
    <source>
        <dbReference type="Proteomes" id="UP000284243"/>
    </source>
</evidence>
<keyword evidence="3" id="KW-0175">Coiled coil</keyword>
<dbReference type="PANTHER" id="PTHR35089:SF1">
    <property type="entry name" value="CHAPERONE PROTEIN SKP"/>
    <property type="match status" value="1"/>
</dbReference>
<evidence type="ECO:0000313" key="5">
    <source>
        <dbReference type="EMBL" id="RGU55688.1"/>
    </source>
</evidence>
<dbReference type="Pfam" id="PF03938">
    <property type="entry name" value="OmpH"/>
    <property type="match status" value="1"/>
</dbReference>
<reference evidence="8 9" key="1">
    <citation type="submission" date="2018-08" db="EMBL/GenBank/DDBJ databases">
        <title>A genome reference for cultivated species of the human gut microbiota.</title>
        <authorList>
            <person name="Zou Y."/>
            <person name="Xue W."/>
            <person name="Luo G."/>
        </authorList>
    </citation>
    <scope>NUCLEOTIDE SEQUENCE [LARGE SCALE GENOMIC DNA]</scope>
    <source>
        <strain evidence="6 8">AF14-6AC</strain>
        <strain evidence="5 9">AF16-14</strain>
        <strain evidence="7 10">OF03-11</strain>
    </source>
</reference>
<organism evidence="5 9">
    <name type="scientific">Odoribacter splanchnicus</name>
    <dbReference type="NCBI Taxonomy" id="28118"/>
    <lineage>
        <taxon>Bacteria</taxon>
        <taxon>Pseudomonadati</taxon>
        <taxon>Bacteroidota</taxon>
        <taxon>Bacteroidia</taxon>
        <taxon>Bacteroidales</taxon>
        <taxon>Odoribacteraceae</taxon>
        <taxon>Odoribacter</taxon>
    </lineage>
</organism>
<name>A0A1Y3Y3S1_9BACT</name>
<comment type="caution">
    <text evidence="5">The sequence shown here is derived from an EMBL/GenBank/DDBJ whole genome shotgun (WGS) entry which is preliminary data.</text>
</comment>
<keyword evidence="2 4" id="KW-0732">Signal</keyword>
<dbReference type="GO" id="GO:0050821">
    <property type="term" value="P:protein stabilization"/>
    <property type="evidence" value="ECO:0007669"/>
    <property type="project" value="TreeGrafter"/>
</dbReference>
<evidence type="ECO:0000313" key="7">
    <source>
        <dbReference type="EMBL" id="RGY07725.1"/>
    </source>
</evidence>
<dbReference type="EMBL" id="QSCO01000007">
    <property type="protein sequence ID" value="RGY07725.1"/>
    <property type="molecule type" value="Genomic_DNA"/>
</dbReference>
<comment type="similarity">
    <text evidence="1">Belongs to the Skp family.</text>
</comment>
<dbReference type="Proteomes" id="UP000284243">
    <property type="component" value="Unassembled WGS sequence"/>
</dbReference>
<dbReference type="EMBL" id="QRYW01000002">
    <property type="protein sequence ID" value="RGV30323.1"/>
    <property type="molecule type" value="Genomic_DNA"/>
</dbReference>
<dbReference type="InterPro" id="IPR024930">
    <property type="entry name" value="Skp_dom_sf"/>
</dbReference>
<dbReference type="OMA" id="YEMMNEQ"/>
<gene>
    <name evidence="6" type="ORF">DWW24_01225</name>
    <name evidence="5" type="ORF">DWW57_11380</name>
    <name evidence="7" type="ORF">DXA53_06350</name>
</gene>
<accession>A0A1Y3Y3S1</accession>
<dbReference type="EMBL" id="QRYC01000015">
    <property type="protein sequence ID" value="RGU55688.1"/>
    <property type="molecule type" value="Genomic_DNA"/>
</dbReference>
<dbReference type="SUPFAM" id="SSF111384">
    <property type="entry name" value="OmpH-like"/>
    <property type="match status" value="1"/>
</dbReference>
<evidence type="ECO:0000256" key="3">
    <source>
        <dbReference type="SAM" id="Coils"/>
    </source>
</evidence>
<sequence length="184" mass="21078">MIGHFKLKNGFILLFLSCIWSTAQAQSGTRYAFVNMEYIFSCIPDYAKAQQELDDYSQKLQADIDAVYAEIAEMQSRYNADKVFLTPSMREDREKEIAAKENKARLLQQQYFGTDGYLFAKREELVKPLQDEVLAVIKDVAKEGNFGMIIDVAADNSVVYFDPKLDKSNVVLRKLGYSVKKKEE</sequence>
<feature type="chain" id="PRO_5036030085" evidence="4">
    <location>
        <begin position="26"/>
        <end position="184"/>
    </location>
</feature>
<proteinExistence type="inferred from homology"/>
<dbReference type="Proteomes" id="UP000284434">
    <property type="component" value="Unassembled WGS sequence"/>
</dbReference>
<dbReference type="PANTHER" id="PTHR35089">
    <property type="entry name" value="CHAPERONE PROTEIN SKP"/>
    <property type="match status" value="1"/>
</dbReference>
<dbReference type="GO" id="GO:0051082">
    <property type="term" value="F:unfolded protein binding"/>
    <property type="evidence" value="ECO:0007669"/>
    <property type="project" value="InterPro"/>
</dbReference>
<evidence type="ECO:0000313" key="10">
    <source>
        <dbReference type="Proteomes" id="UP000284434"/>
    </source>
</evidence>
<feature type="coiled-coil region" evidence="3">
    <location>
        <begin position="46"/>
        <end position="110"/>
    </location>
</feature>
<evidence type="ECO:0000256" key="2">
    <source>
        <dbReference type="ARBA" id="ARBA00022729"/>
    </source>
</evidence>
<protein>
    <submittedName>
        <fullName evidence="5">OmpH family outer membrane protein</fullName>
    </submittedName>
</protein>
<dbReference type="SMART" id="SM00935">
    <property type="entry name" value="OmpH"/>
    <property type="match status" value="1"/>
</dbReference>
<evidence type="ECO:0000256" key="4">
    <source>
        <dbReference type="SAM" id="SignalP"/>
    </source>
</evidence>
<dbReference type="Gene3D" id="3.30.910.20">
    <property type="entry name" value="Skp domain"/>
    <property type="match status" value="1"/>
</dbReference>
<dbReference type="AlphaFoldDB" id="A0A1Y3Y3S1"/>
<evidence type="ECO:0000313" key="8">
    <source>
        <dbReference type="Proteomes" id="UP000283426"/>
    </source>
</evidence>
<feature type="signal peptide" evidence="4">
    <location>
        <begin position="1"/>
        <end position="25"/>
    </location>
</feature>